<proteinExistence type="predicted"/>
<dbReference type="Pfam" id="PF13649">
    <property type="entry name" value="Methyltransf_25"/>
    <property type="match status" value="1"/>
</dbReference>
<evidence type="ECO:0000256" key="1">
    <source>
        <dbReference type="ARBA" id="ARBA00022679"/>
    </source>
</evidence>
<dbReference type="Gene3D" id="3.40.50.150">
    <property type="entry name" value="Vaccinia Virus protein VP39"/>
    <property type="match status" value="1"/>
</dbReference>
<protein>
    <submittedName>
        <fullName evidence="3">Ubiquinone biosynthesis O-methyltransferase, mitochondrial</fullName>
    </submittedName>
</protein>
<comment type="caution">
    <text evidence="3">The sequence shown here is derived from an EMBL/GenBank/DDBJ whole genome shotgun (WGS) entry which is preliminary data.</text>
</comment>
<dbReference type="GO" id="GO:0016740">
    <property type="term" value="F:transferase activity"/>
    <property type="evidence" value="ECO:0007669"/>
    <property type="project" value="UniProtKB-KW"/>
</dbReference>
<dbReference type="CDD" id="cd02440">
    <property type="entry name" value="AdoMet_MTases"/>
    <property type="match status" value="1"/>
</dbReference>
<evidence type="ECO:0000313" key="3">
    <source>
        <dbReference type="EMBL" id="GJD92745.1"/>
    </source>
</evidence>
<feature type="domain" description="Methyltransferase" evidence="2">
    <location>
        <begin position="65"/>
        <end position="156"/>
    </location>
</feature>
<reference evidence="3" key="2">
    <citation type="submission" date="2021-08" db="EMBL/GenBank/DDBJ databases">
        <authorList>
            <person name="Tani A."/>
            <person name="Ola A."/>
            <person name="Ogura Y."/>
            <person name="Katsura K."/>
            <person name="Hayashi T."/>
        </authorList>
    </citation>
    <scope>NUCLEOTIDE SEQUENCE</scope>
    <source>
        <strain evidence="3">DSM 16372</strain>
    </source>
</reference>
<dbReference type="InterPro" id="IPR041698">
    <property type="entry name" value="Methyltransf_25"/>
</dbReference>
<gene>
    <name evidence="3" type="primary">COQ3_7</name>
    <name evidence="3" type="ORF">BHAOGJBA_6302</name>
</gene>
<dbReference type="AlphaFoldDB" id="A0AAV5A1B6"/>
<name>A0AAV5A1B6_9HYPH</name>
<dbReference type="InterPro" id="IPR029063">
    <property type="entry name" value="SAM-dependent_MTases_sf"/>
</dbReference>
<dbReference type="SUPFAM" id="SSF53335">
    <property type="entry name" value="S-adenosyl-L-methionine-dependent methyltransferases"/>
    <property type="match status" value="1"/>
</dbReference>
<reference evidence="3" key="1">
    <citation type="journal article" date="2016" name="Front. Microbiol.">
        <title>Genome Sequence of the Piezophilic, Mesophilic Sulfate-Reducing Bacterium Desulfovibrio indicus J2T.</title>
        <authorList>
            <person name="Cao J."/>
            <person name="Maignien L."/>
            <person name="Shao Z."/>
            <person name="Alain K."/>
            <person name="Jebbar M."/>
        </authorList>
    </citation>
    <scope>NUCLEOTIDE SEQUENCE</scope>
    <source>
        <strain evidence="3">DSM 16372</strain>
    </source>
</reference>
<dbReference type="Proteomes" id="UP001055247">
    <property type="component" value="Unassembled WGS sequence"/>
</dbReference>
<dbReference type="EMBL" id="BPQO01000061">
    <property type="protein sequence ID" value="GJD92745.1"/>
    <property type="molecule type" value="Genomic_DNA"/>
</dbReference>
<organism evidence="3 4">
    <name type="scientific">Methylobacterium hispanicum</name>
    <dbReference type="NCBI Taxonomy" id="270350"/>
    <lineage>
        <taxon>Bacteria</taxon>
        <taxon>Pseudomonadati</taxon>
        <taxon>Pseudomonadota</taxon>
        <taxon>Alphaproteobacteria</taxon>
        <taxon>Hyphomicrobiales</taxon>
        <taxon>Methylobacteriaceae</taxon>
        <taxon>Methylobacterium</taxon>
    </lineage>
</organism>
<keyword evidence="4" id="KW-1185">Reference proteome</keyword>
<dbReference type="RefSeq" id="WP_066919134.1">
    <property type="nucleotide sequence ID" value="NZ_BPQO01000061.1"/>
</dbReference>
<keyword evidence="3" id="KW-0830">Ubiquinone</keyword>
<dbReference type="PANTHER" id="PTHR43861">
    <property type="entry name" value="TRANS-ACONITATE 2-METHYLTRANSFERASE-RELATED"/>
    <property type="match status" value="1"/>
</dbReference>
<evidence type="ECO:0000259" key="2">
    <source>
        <dbReference type="Pfam" id="PF13649"/>
    </source>
</evidence>
<sequence length="279" mass="30947">MTEDEIRAGREAIVAEHGPWGSANIALPYGLFTIDNQPRGDNHRTLKFLQIVSDMLDRPLHSLRVIDLACGEGLYAIEFARHGAQVLGIEGRAANFAKADFARAALELDNLRFVQDDVRAFSAERYGQFDVVLCSGILYHLDQPACFHFLKAIRAVSTALCIIDTRIAMQPEIAVAFEGRTYWGSIYREHADTDSPETRLANLGASLDNPTSFWFTRLSLANLLTDLGFTSVFDCLAPVPLNTRADRVTLVARPGRGQRPFNAVAARLDGLRWPDGEQE</sequence>
<accession>A0AAV5A1B6</accession>
<evidence type="ECO:0000313" key="4">
    <source>
        <dbReference type="Proteomes" id="UP001055247"/>
    </source>
</evidence>
<keyword evidence="1" id="KW-0808">Transferase</keyword>